<gene>
    <name evidence="1" type="ORF">D7X96_20340</name>
</gene>
<reference evidence="2" key="1">
    <citation type="submission" date="2018-09" db="EMBL/GenBank/DDBJ databases">
        <authorList>
            <person name="Livingstone P.G."/>
            <person name="Whitworth D.E."/>
        </authorList>
    </citation>
    <scope>NUCLEOTIDE SEQUENCE [LARGE SCALE GENOMIC DNA]</scope>
    <source>
        <strain evidence="2">AB047A</strain>
    </source>
</reference>
<dbReference type="AlphaFoldDB" id="A0A3A8QEA5"/>
<protein>
    <submittedName>
        <fullName evidence="1">Uncharacterized protein</fullName>
    </submittedName>
</protein>
<proteinExistence type="predicted"/>
<comment type="caution">
    <text evidence="1">The sequence shown here is derived from an EMBL/GenBank/DDBJ whole genome shotgun (WGS) entry which is preliminary data.</text>
</comment>
<evidence type="ECO:0000313" key="2">
    <source>
        <dbReference type="Proteomes" id="UP000282656"/>
    </source>
</evidence>
<organism evidence="1 2">
    <name type="scientific">Corallococcus interemptor</name>
    <dbReference type="NCBI Taxonomy" id="2316720"/>
    <lineage>
        <taxon>Bacteria</taxon>
        <taxon>Pseudomonadati</taxon>
        <taxon>Myxococcota</taxon>
        <taxon>Myxococcia</taxon>
        <taxon>Myxococcales</taxon>
        <taxon>Cystobacterineae</taxon>
        <taxon>Myxococcaceae</taxon>
        <taxon>Corallococcus</taxon>
    </lineage>
</organism>
<keyword evidence="2" id="KW-1185">Reference proteome</keyword>
<name>A0A3A8QEA5_9BACT</name>
<accession>A0A3A8QEA5</accession>
<dbReference type="EMBL" id="RAWM01000055">
    <property type="protein sequence ID" value="RKH66976.1"/>
    <property type="molecule type" value="Genomic_DNA"/>
</dbReference>
<sequence length="60" mass="6744">MAMENSTRHDVTGPVKNPATGKEEVKVLFVCQPCRVAIGGWRESEKFVQDYYAKHYAGRG</sequence>
<dbReference type="Proteomes" id="UP000282656">
    <property type="component" value="Unassembled WGS sequence"/>
</dbReference>
<evidence type="ECO:0000313" key="1">
    <source>
        <dbReference type="EMBL" id="RKH66976.1"/>
    </source>
</evidence>